<dbReference type="Pfam" id="PF08518">
    <property type="entry name" value="GIT_SHD"/>
    <property type="match status" value="1"/>
</dbReference>
<dbReference type="EMBL" id="JAAMPI010000115">
    <property type="protein sequence ID" value="KAF4635524.1"/>
    <property type="molecule type" value="Genomic_DNA"/>
</dbReference>
<dbReference type="PANTHER" id="PTHR21601">
    <property type="entry name" value="SPA2 PROTEIN"/>
    <property type="match status" value="1"/>
</dbReference>
<dbReference type="SUPFAM" id="SSF54236">
    <property type="entry name" value="Ubiquitin-like"/>
    <property type="match status" value="1"/>
</dbReference>
<feature type="region of interest" description="Disordered" evidence="1">
    <location>
        <begin position="402"/>
        <end position="432"/>
    </location>
</feature>
<accession>A0A8H4RT85</accession>
<dbReference type="AlphaFoldDB" id="A0A8H4RT85"/>
<dbReference type="InterPro" id="IPR013724">
    <property type="entry name" value="GIT_SHD"/>
</dbReference>
<dbReference type="Proteomes" id="UP000566819">
    <property type="component" value="Unassembled WGS sequence"/>
</dbReference>
<feature type="domain" description="Ras-associating" evidence="2">
    <location>
        <begin position="439"/>
        <end position="512"/>
    </location>
</feature>
<protein>
    <recommendedName>
        <fullName evidence="2">Ras-associating domain-containing protein</fullName>
    </recommendedName>
</protein>
<dbReference type="InterPro" id="IPR000159">
    <property type="entry name" value="RA_dom"/>
</dbReference>
<dbReference type="GO" id="GO:0005078">
    <property type="term" value="F:MAP-kinase scaffold activity"/>
    <property type="evidence" value="ECO:0007669"/>
    <property type="project" value="TreeGrafter"/>
</dbReference>
<dbReference type="Pfam" id="PF14479">
    <property type="entry name" value="HeLo"/>
    <property type="match status" value="1"/>
</dbReference>
<dbReference type="SMART" id="SM00555">
    <property type="entry name" value="GIT"/>
    <property type="match status" value="2"/>
</dbReference>
<dbReference type="Gene3D" id="1.20.120.1020">
    <property type="entry name" value="Prion-inhibition and propagation, HeLo domain"/>
    <property type="match status" value="1"/>
</dbReference>
<dbReference type="GO" id="GO:0005826">
    <property type="term" value="C:actomyosin contractile ring"/>
    <property type="evidence" value="ECO:0007669"/>
    <property type="project" value="TreeGrafter"/>
</dbReference>
<dbReference type="Pfam" id="PF00788">
    <property type="entry name" value="RA"/>
    <property type="match status" value="1"/>
</dbReference>
<keyword evidence="4" id="KW-1185">Reference proteome</keyword>
<feature type="region of interest" description="Disordered" evidence="1">
    <location>
        <begin position="188"/>
        <end position="213"/>
    </location>
</feature>
<dbReference type="InterPro" id="IPR029498">
    <property type="entry name" value="HeLo_dom"/>
</dbReference>
<evidence type="ECO:0000313" key="4">
    <source>
        <dbReference type="Proteomes" id="UP000566819"/>
    </source>
</evidence>
<evidence type="ECO:0000313" key="3">
    <source>
        <dbReference type="EMBL" id="KAF4635524.1"/>
    </source>
</evidence>
<organism evidence="3 4">
    <name type="scientific">Cudoniella acicularis</name>
    <dbReference type="NCBI Taxonomy" id="354080"/>
    <lineage>
        <taxon>Eukaryota</taxon>
        <taxon>Fungi</taxon>
        <taxon>Dikarya</taxon>
        <taxon>Ascomycota</taxon>
        <taxon>Pezizomycotina</taxon>
        <taxon>Leotiomycetes</taxon>
        <taxon>Helotiales</taxon>
        <taxon>Tricladiaceae</taxon>
        <taxon>Cudoniella</taxon>
    </lineage>
</organism>
<sequence>MASFSALLRACIQNLKAKLTTSDFGSDYELLCTELSLQWLRLRLWGESLGIDIDDFGRPQDSLFTRPHIQITVIQAVGVITHLLLEIEALRQKYDLKPSHKLSRKQSKPKFCSSFKSSKARKSSSSISSVSPSTTVWERIQENQKQKSFFTLSKWARCDAKKFDHKIKRLKSLIDALEEVSKPREISSLESPSYVPGVPGEDPPPYAAQNSSPSQAVFEDLGPEAALSRPVSVFSSLDDNLFSKHYTALKAYSIERPQDVPPTSLRAREKLLALSESQLRLLRTDTYDDLMRRLEPPFPSFSLPRDDSSYSPERNDARYKLSLLPTHRFRHLVSDVVSEIERRFVFLPQQFGHPNREVFQFPIPVPESINRRYGWVLPHEYQNAAHPISALATVTEEPHDFIPRRRAPIPPQSPPPRSINRSASVPSLPSSSTSSVEIFKSFRVKIHSTTADVLPGTLEKYSIQAPWQNYCLYIIYGTEERCMGLTEKPLRVFKQLQAKGHKPLFMLRKKTAADVEAERAADQRFGTYLVDSDDIFN</sequence>
<name>A0A8H4RT85_9HELO</name>
<dbReference type="InterPro" id="IPR038305">
    <property type="entry name" value="HeLo_sf"/>
</dbReference>
<dbReference type="InterPro" id="IPR039892">
    <property type="entry name" value="Spa2/Sph1"/>
</dbReference>
<gene>
    <name evidence="3" type="ORF">G7Y89_g2590</name>
</gene>
<evidence type="ECO:0000256" key="1">
    <source>
        <dbReference type="SAM" id="MobiDB-lite"/>
    </source>
</evidence>
<dbReference type="Gene3D" id="3.10.20.90">
    <property type="entry name" value="Phosphatidylinositol 3-kinase Catalytic Subunit, Chain A, domain 1"/>
    <property type="match status" value="1"/>
</dbReference>
<comment type="caution">
    <text evidence="3">The sequence shown here is derived from an EMBL/GenBank/DDBJ whole genome shotgun (WGS) entry which is preliminary data.</text>
</comment>
<feature type="compositionally biased region" description="Pro residues" evidence="1">
    <location>
        <begin position="408"/>
        <end position="417"/>
    </location>
</feature>
<dbReference type="OrthoDB" id="445896at2759"/>
<feature type="compositionally biased region" description="Low complexity" evidence="1">
    <location>
        <begin position="418"/>
        <end position="432"/>
    </location>
</feature>
<dbReference type="PANTHER" id="PTHR21601:SF0">
    <property type="entry name" value="PROTEIN SPA2-RELATED"/>
    <property type="match status" value="1"/>
</dbReference>
<reference evidence="3 4" key="1">
    <citation type="submission" date="2020-03" db="EMBL/GenBank/DDBJ databases">
        <title>Draft Genome Sequence of Cudoniella acicularis.</title>
        <authorList>
            <person name="Buettner E."/>
            <person name="Kellner H."/>
        </authorList>
    </citation>
    <scope>NUCLEOTIDE SEQUENCE [LARGE SCALE GENOMIC DNA]</scope>
    <source>
        <strain evidence="3 4">DSM 108380</strain>
    </source>
</reference>
<proteinExistence type="predicted"/>
<dbReference type="InterPro" id="IPR029071">
    <property type="entry name" value="Ubiquitin-like_domsf"/>
</dbReference>
<dbReference type="PROSITE" id="PS50200">
    <property type="entry name" value="RA"/>
    <property type="match status" value="1"/>
</dbReference>
<dbReference type="GO" id="GO:1902716">
    <property type="term" value="C:cell cortex of growing cell tip"/>
    <property type="evidence" value="ECO:0007669"/>
    <property type="project" value="TreeGrafter"/>
</dbReference>
<evidence type="ECO:0000259" key="2">
    <source>
        <dbReference type="PROSITE" id="PS50200"/>
    </source>
</evidence>
<dbReference type="SMART" id="SM00314">
    <property type="entry name" value="RA"/>
    <property type="match status" value="1"/>
</dbReference>